<dbReference type="PROSITE" id="PS51257">
    <property type="entry name" value="PROKAR_LIPOPROTEIN"/>
    <property type="match status" value="1"/>
</dbReference>
<evidence type="ECO:0000313" key="1">
    <source>
        <dbReference type="EMBL" id="SEG61708.1"/>
    </source>
</evidence>
<dbReference type="EMBL" id="FNVG01000023">
    <property type="protein sequence ID" value="SEG61708.1"/>
    <property type="molecule type" value="Genomic_DNA"/>
</dbReference>
<keyword evidence="2" id="KW-1185">Reference proteome</keyword>
<name>A0A1H6BLW8_9VIBR</name>
<proteinExistence type="predicted"/>
<dbReference type="Proteomes" id="UP000236721">
    <property type="component" value="Unassembled WGS sequence"/>
</dbReference>
<evidence type="ECO:0000313" key="2">
    <source>
        <dbReference type="Proteomes" id="UP000236721"/>
    </source>
</evidence>
<dbReference type="InterPro" id="IPR025294">
    <property type="entry name" value="DUF4156"/>
</dbReference>
<dbReference type="Pfam" id="PF13698">
    <property type="entry name" value="DUF4156"/>
    <property type="match status" value="1"/>
</dbReference>
<accession>A0A1H6BLW8</accession>
<dbReference type="RefSeq" id="WP_103881875.1">
    <property type="nucleotide sequence ID" value="NZ_FNVG01000023.1"/>
</dbReference>
<sequence>MSRFFKRGIACIPLILAVTGCSTPSHHISSVLAQQVELRRDSHVDVSSCQWRGEVTGSEGRWYSSIFYSNDTLAQGAINDIKNNAARLGADTVLLLSPLDFQTSVTLIGSAYQCQTSIPVNS</sequence>
<reference evidence="2" key="1">
    <citation type="submission" date="2016-10" db="EMBL/GenBank/DDBJ databases">
        <authorList>
            <person name="Varghese N."/>
            <person name="Submissions S."/>
        </authorList>
    </citation>
    <scope>NUCLEOTIDE SEQUENCE [LARGE SCALE GENOMIC DNA]</scope>
    <source>
        <strain evidence="2">CGMCC 1.7062</strain>
    </source>
</reference>
<dbReference type="OrthoDB" id="6265533at2"/>
<gene>
    <name evidence="1" type="ORF">SAMN04488244_12367</name>
</gene>
<organism evidence="1 2">
    <name type="scientific">Vibrio hangzhouensis</name>
    <dbReference type="NCBI Taxonomy" id="462991"/>
    <lineage>
        <taxon>Bacteria</taxon>
        <taxon>Pseudomonadati</taxon>
        <taxon>Pseudomonadota</taxon>
        <taxon>Gammaproteobacteria</taxon>
        <taxon>Vibrionales</taxon>
        <taxon>Vibrionaceae</taxon>
        <taxon>Vibrio</taxon>
    </lineage>
</organism>
<evidence type="ECO:0008006" key="3">
    <source>
        <dbReference type="Google" id="ProtNLM"/>
    </source>
</evidence>
<protein>
    <recommendedName>
        <fullName evidence="3">Outer membrane lipoprotein</fullName>
    </recommendedName>
</protein>
<dbReference type="AlphaFoldDB" id="A0A1H6BLW8"/>